<organism evidence="1 2">
    <name type="scientific">Tetradesmus obliquus</name>
    <name type="common">Green alga</name>
    <name type="synonym">Acutodesmus obliquus</name>
    <dbReference type="NCBI Taxonomy" id="3088"/>
    <lineage>
        <taxon>Eukaryota</taxon>
        <taxon>Viridiplantae</taxon>
        <taxon>Chlorophyta</taxon>
        <taxon>core chlorophytes</taxon>
        <taxon>Chlorophyceae</taxon>
        <taxon>CS clade</taxon>
        <taxon>Sphaeropleales</taxon>
        <taxon>Scenedesmaceae</taxon>
        <taxon>Tetradesmus</taxon>
    </lineage>
</organism>
<dbReference type="EMBL" id="FNXT01000937">
    <property type="protein sequence ID" value="SZX69560.1"/>
    <property type="molecule type" value="Genomic_DNA"/>
</dbReference>
<keyword evidence="2" id="KW-1185">Reference proteome</keyword>
<protein>
    <submittedName>
        <fullName evidence="1">Uncharacterized protein</fullName>
    </submittedName>
</protein>
<accession>A0A383VX97</accession>
<gene>
    <name evidence="1" type="ORF">BQ4739_LOCUS9861</name>
</gene>
<sequence>MTALCDERKLQRQLHRLLSLAHELTWENEQLRQKEQVMVSMLADQGDSLYRLSCVAVAAGAAEPHADSSALLAAAETDLVTFDLLQHAGHAASCLTNQSDSSTAAAVNTQRLRASVSPEAVLEVQHASTKQLAVQLRQLTQRLALCRVACAAPWSGIQTEDSLKAAVEQYGQFCMLLHMGAQQQLMELCCLNLDTLQPESPPDGLWAHVGAQVALSPAQVEALSISFDLYQEARRPLVAKAQKTVQHLQQLQGHAEAVSGSAQLNAAAANAVLTATAVHLLTPDAAAGDSPKAHDAAAAAAAPAPHAANAAVPCSSISYGSVLNGLESAPGRLVSRTQQVEALLQQLLSYTKQLREVARHVTFHWVNTLDTHQMARSITCSYPYLVQPVLVIEALWRQQQQVGVAAADAESTC</sequence>
<dbReference type="AlphaFoldDB" id="A0A383VX97"/>
<evidence type="ECO:0000313" key="1">
    <source>
        <dbReference type="EMBL" id="SZX69560.1"/>
    </source>
</evidence>
<dbReference type="Proteomes" id="UP000256970">
    <property type="component" value="Unassembled WGS sequence"/>
</dbReference>
<evidence type="ECO:0000313" key="2">
    <source>
        <dbReference type="Proteomes" id="UP000256970"/>
    </source>
</evidence>
<proteinExistence type="predicted"/>
<name>A0A383VX97_TETOB</name>
<reference evidence="1 2" key="1">
    <citation type="submission" date="2016-10" db="EMBL/GenBank/DDBJ databases">
        <authorList>
            <person name="Cai Z."/>
        </authorList>
    </citation>
    <scope>NUCLEOTIDE SEQUENCE [LARGE SCALE GENOMIC DNA]</scope>
</reference>